<evidence type="ECO:0000259" key="11">
    <source>
        <dbReference type="SMART" id="SM00756"/>
    </source>
</evidence>
<evidence type="ECO:0000256" key="10">
    <source>
        <dbReference type="SAM" id="Phobius"/>
    </source>
</evidence>
<dbReference type="Proteomes" id="UP000616143">
    <property type="component" value="Unassembled WGS sequence"/>
</dbReference>
<dbReference type="InterPro" id="IPR012932">
    <property type="entry name" value="VKOR"/>
</dbReference>
<protein>
    <submittedName>
        <fullName evidence="12">Vitamin K epoxide reductase</fullName>
    </submittedName>
</protein>
<dbReference type="Gene3D" id="1.20.1440.130">
    <property type="entry name" value="VKOR domain"/>
    <property type="match status" value="1"/>
</dbReference>
<evidence type="ECO:0000256" key="8">
    <source>
        <dbReference type="ARBA" id="ARBA00023157"/>
    </source>
</evidence>
<comment type="subcellular location">
    <subcellularLocation>
        <location evidence="1">Membrane</location>
        <topology evidence="1">Multi-pass membrane protein</topology>
    </subcellularLocation>
</comment>
<evidence type="ECO:0000256" key="7">
    <source>
        <dbReference type="ARBA" id="ARBA00023136"/>
    </source>
</evidence>
<dbReference type="GO" id="GO:0016491">
    <property type="term" value="F:oxidoreductase activity"/>
    <property type="evidence" value="ECO:0007669"/>
    <property type="project" value="UniProtKB-KW"/>
</dbReference>
<accession>A0A348B4D2</accession>
<keyword evidence="14" id="KW-1185">Reference proteome</keyword>
<keyword evidence="3 10" id="KW-0812">Transmembrane</keyword>
<dbReference type="RefSeq" id="WP_229768297.1">
    <property type="nucleotide sequence ID" value="NZ_AP018553.1"/>
</dbReference>
<keyword evidence="5 10" id="KW-1133">Transmembrane helix</keyword>
<dbReference type="Pfam" id="PF07884">
    <property type="entry name" value="VKOR"/>
    <property type="match status" value="1"/>
</dbReference>
<keyword evidence="4" id="KW-0874">Quinone</keyword>
<evidence type="ECO:0000256" key="1">
    <source>
        <dbReference type="ARBA" id="ARBA00004141"/>
    </source>
</evidence>
<dbReference type="AlphaFoldDB" id="A0A348B4D2"/>
<dbReference type="EMBL" id="BMQS01000037">
    <property type="protein sequence ID" value="GGU05633.1"/>
    <property type="molecule type" value="Genomic_DNA"/>
</dbReference>
<evidence type="ECO:0000313" key="14">
    <source>
        <dbReference type="Proteomes" id="UP000276741"/>
    </source>
</evidence>
<keyword evidence="9" id="KW-0676">Redox-active center</keyword>
<dbReference type="KEGG" id="sacd:HS1genome_1423"/>
<feature type="transmembrane region" description="Helical" evidence="10">
    <location>
        <begin position="59"/>
        <end position="79"/>
    </location>
</feature>
<feature type="transmembrane region" description="Helical" evidence="10">
    <location>
        <begin position="109"/>
        <end position="132"/>
    </location>
</feature>
<reference evidence="13" key="4">
    <citation type="submission" date="2020-09" db="EMBL/GenBank/DDBJ databases">
        <authorList>
            <person name="Sun Q."/>
            <person name="Ohkuma M."/>
        </authorList>
    </citation>
    <scope>NUCLEOTIDE SEQUENCE</scope>
    <source>
        <strain evidence="13">JCM 31740</strain>
    </source>
</reference>
<sequence>MEKKGSKLAGPLSNALLTVGAADSAYLLVLTEVGKPPSLCGVSGPVDCAKVEFSPFSHFFGVPVALLGLVWFLLVAFLWNWNKGRWTVPYLWVLATVFVGYLVYTELLIRSVCIYCSLAQAMGVLMILPILLKEHDGS</sequence>
<evidence type="ECO:0000256" key="4">
    <source>
        <dbReference type="ARBA" id="ARBA00022719"/>
    </source>
</evidence>
<reference evidence="12" key="3">
    <citation type="journal article" date="2019" name="BMC Res. Notes">
        <title>Complete genome sequence of the Sulfodiicoccus acidiphilus strain HS-1T, the first crenarchaeon that lacks polB3, isolated from an acidic hot spring in Ohwaku-dani, Hakone, Japan.</title>
        <authorList>
            <person name="Sakai H.D."/>
            <person name="Kurosawa N."/>
        </authorList>
    </citation>
    <scope>NUCLEOTIDE SEQUENCE</scope>
    <source>
        <strain evidence="12">HS-1</strain>
    </source>
</reference>
<keyword evidence="7 10" id="KW-0472">Membrane</keyword>
<dbReference type="GO" id="GO:0016020">
    <property type="term" value="C:membrane"/>
    <property type="evidence" value="ECO:0007669"/>
    <property type="project" value="UniProtKB-SubCell"/>
</dbReference>
<reference evidence="14" key="2">
    <citation type="submission" date="2018-04" db="EMBL/GenBank/DDBJ databases">
        <title>Complete genome sequence of Sulfodiicoccus acidiphilus strain HS-1.</title>
        <authorList>
            <person name="Sakai H.D."/>
            <person name="Kurosawa N."/>
        </authorList>
    </citation>
    <scope>NUCLEOTIDE SEQUENCE [LARGE SCALE GENOMIC DNA]</scope>
    <source>
        <strain evidence="14">HS-1</strain>
    </source>
</reference>
<evidence type="ECO:0000313" key="13">
    <source>
        <dbReference type="EMBL" id="GGU05633.1"/>
    </source>
</evidence>
<evidence type="ECO:0000256" key="5">
    <source>
        <dbReference type="ARBA" id="ARBA00022989"/>
    </source>
</evidence>
<dbReference type="EMBL" id="AP018553">
    <property type="protein sequence ID" value="BBD73034.1"/>
    <property type="molecule type" value="Genomic_DNA"/>
</dbReference>
<dbReference type="SMART" id="SM00756">
    <property type="entry name" value="VKc"/>
    <property type="match status" value="1"/>
</dbReference>
<keyword evidence="6" id="KW-0560">Oxidoreductase</keyword>
<dbReference type="GO" id="GO:0048038">
    <property type="term" value="F:quinone binding"/>
    <property type="evidence" value="ECO:0007669"/>
    <property type="project" value="UniProtKB-KW"/>
</dbReference>
<keyword evidence="8" id="KW-1015">Disulfide bond</keyword>
<feature type="domain" description="Vitamin K epoxide reductase" evidence="11">
    <location>
        <begin position="6"/>
        <end position="134"/>
    </location>
</feature>
<feature type="transmembrane region" description="Helical" evidence="10">
    <location>
        <begin position="86"/>
        <end position="103"/>
    </location>
</feature>
<evidence type="ECO:0000256" key="3">
    <source>
        <dbReference type="ARBA" id="ARBA00022692"/>
    </source>
</evidence>
<name>A0A348B4D2_9CREN</name>
<evidence type="ECO:0000313" key="12">
    <source>
        <dbReference type="EMBL" id="BBD73034.1"/>
    </source>
</evidence>
<dbReference type="InterPro" id="IPR038354">
    <property type="entry name" value="VKOR_sf"/>
</dbReference>
<organism evidence="12 14">
    <name type="scientific">Sulfodiicoccus acidiphilus</name>
    <dbReference type="NCBI Taxonomy" id="1670455"/>
    <lineage>
        <taxon>Archaea</taxon>
        <taxon>Thermoproteota</taxon>
        <taxon>Thermoprotei</taxon>
        <taxon>Sulfolobales</taxon>
        <taxon>Sulfolobaceae</taxon>
        <taxon>Sulfodiicoccus</taxon>
    </lineage>
</organism>
<evidence type="ECO:0000256" key="9">
    <source>
        <dbReference type="ARBA" id="ARBA00023284"/>
    </source>
</evidence>
<dbReference type="GeneID" id="38666936"/>
<gene>
    <name evidence="13" type="ORF">GCM10007116_22490</name>
    <name evidence="12" type="ORF">HS1genome_1423</name>
</gene>
<dbReference type="CDD" id="cd12918">
    <property type="entry name" value="VKOR_arc"/>
    <property type="match status" value="1"/>
</dbReference>
<proteinExistence type="inferred from homology"/>
<evidence type="ECO:0000256" key="6">
    <source>
        <dbReference type="ARBA" id="ARBA00023002"/>
    </source>
</evidence>
<comment type="similarity">
    <text evidence="2">Belongs to the VKOR family.</text>
</comment>
<reference evidence="13" key="1">
    <citation type="journal article" date="2014" name="Int. J. Syst. Evol. Microbiol.">
        <title>Complete genome sequence of Corynebacterium casei LMG S-19264T (=DSM 44701T), isolated from a smear-ripened cheese.</title>
        <authorList>
            <consortium name="US DOE Joint Genome Institute (JGI-PGF)"/>
            <person name="Walter F."/>
            <person name="Albersmeier A."/>
            <person name="Kalinowski J."/>
            <person name="Ruckert C."/>
        </authorList>
    </citation>
    <scope>NUCLEOTIDE SEQUENCE</scope>
    <source>
        <strain evidence="13">JCM 31740</strain>
    </source>
</reference>
<evidence type="ECO:0000256" key="2">
    <source>
        <dbReference type="ARBA" id="ARBA00006214"/>
    </source>
</evidence>
<dbReference type="Proteomes" id="UP000276741">
    <property type="component" value="Chromosome"/>
</dbReference>